<name>A0A939FPQ9_9ACTN</name>
<protein>
    <submittedName>
        <fullName evidence="2">Uncharacterized protein</fullName>
    </submittedName>
</protein>
<gene>
    <name evidence="2" type="ORF">J1792_16970</name>
</gene>
<accession>A0A939FPQ9</accession>
<dbReference type="EMBL" id="JAFMOF010000002">
    <property type="protein sequence ID" value="MBO0654408.1"/>
    <property type="molecule type" value="Genomic_DNA"/>
</dbReference>
<evidence type="ECO:0000256" key="1">
    <source>
        <dbReference type="SAM" id="MobiDB-lite"/>
    </source>
</evidence>
<dbReference type="RefSeq" id="WP_207247612.1">
    <property type="nucleotide sequence ID" value="NZ_JAFMOF010000002.1"/>
</dbReference>
<organism evidence="2 3">
    <name type="scientific">Streptomyces triculaminicus</name>
    <dbReference type="NCBI Taxonomy" id="2816232"/>
    <lineage>
        <taxon>Bacteria</taxon>
        <taxon>Bacillati</taxon>
        <taxon>Actinomycetota</taxon>
        <taxon>Actinomycetes</taxon>
        <taxon>Kitasatosporales</taxon>
        <taxon>Streptomycetaceae</taxon>
        <taxon>Streptomyces</taxon>
    </lineage>
</organism>
<feature type="region of interest" description="Disordered" evidence="1">
    <location>
        <begin position="1"/>
        <end position="23"/>
    </location>
</feature>
<dbReference type="AlphaFoldDB" id="A0A939FPQ9"/>
<reference evidence="2" key="1">
    <citation type="submission" date="2021-03" db="EMBL/GenBank/DDBJ databases">
        <title>Streptomyces strains.</title>
        <authorList>
            <person name="Lund M.B."/>
            <person name="Toerring T."/>
        </authorList>
    </citation>
    <scope>NUCLEOTIDE SEQUENCE</scope>
    <source>
        <strain evidence="2">JCM 4242</strain>
    </source>
</reference>
<keyword evidence="3" id="KW-1185">Reference proteome</keyword>
<sequence>MGTTGFDVATGDTGPVSADPRERADAVRQAVDGLLQIRRVMNAGAAEPEAVPAEWERRQPVRAVALLLEAAGIPPSAVGEDGRRLGTGYVVRPSEPTGALPRGGEPRSVARVEWLGPPGSGAALQQQAELQRCARALEGLGWLALAYRGERRQHWLEVEPVLP</sequence>
<evidence type="ECO:0000313" key="2">
    <source>
        <dbReference type="EMBL" id="MBO0654408.1"/>
    </source>
</evidence>
<dbReference type="Proteomes" id="UP000664781">
    <property type="component" value="Unassembled WGS sequence"/>
</dbReference>
<evidence type="ECO:0000313" key="3">
    <source>
        <dbReference type="Proteomes" id="UP000664781"/>
    </source>
</evidence>
<comment type="caution">
    <text evidence="2">The sequence shown here is derived from an EMBL/GenBank/DDBJ whole genome shotgun (WGS) entry which is preliminary data.</text>
</comment>
<proteinExistence type="predicted"/>